<organism evidence="1">
    <name type="scientific">marine sediment metagenome</name>
    <dbReference type="NCBI Taxonomy" id="412755"/>
    <lineage>
        <taxon>unclassified sequences</taxon>
        <taxon>metagenomes</taxon>
        <taxon>ecological metagenomes</taxon>
    </lineage>
</organism>
<dbReference type="SUPFAM" id="SSF49299">
    <property type="entry name" value="PKD domain"/>
    <property type="match status" value="2"/>
</dbReference>
<dbReference type="Gene3D" id="2.60.120.200">
    <property type="match status" value="1"/>
</dbReference>
<dbReference type="EMBL" id="BARU01020869">
    <property type="protein sequence ID" value="GAH54051.1"/>
    <property type="molecule type" value="Genomic_DNA"/>
</dbReference>
<dbReference type="InterPro" id="IPR035986">
    <property type="entry name" value="PKD_dom_sf"/>
</dbReference>
<sequence>ANGMMGITGTNGSRFHYRLTTGGSTSASTTAGITAPYWVKVVRAGNVLSGFKSDNGVDWVQQGADQTIVMSTNVYIGMAVCSHSDGVLCTAEFDSVSVSGVGTNQAPSVDAGTDQQITLPDDDVDLDGTVSDDGLPDPPATVTQTWTKESGPGTVNFGNENAVDTTATFSTDGVYVLRLTADDSDLNAYDEVTITVNAIANQAPSVDAGSNQQITLPDDDVNLDGTVTDDGLPSPPATVTQTWTKESGPGTVSFGNENAVDTTATFSTDGVYVLRLTADDSALQ</sequence>
<dbReference type="GO" id="GO:0001764">
    <property type="term" value="P:neuron migration"/>
    <property type="evidence" value="ECO:0007669"/>
    <property type="project" value="TreeGrafter"/>
</dbReference>
<dbReference type="Gene3D" id="2.60.40.10">
    <property type="entry name" value="Immunoglobulins"/>
    <property type="match status" value="2"/>
</dbReference>
<dbReference type="AlphaFoldDB" id="X1G832"/>
<dbReference type="PANTHER" id="PTHR46182:SF2">
    <property type="entry name" value="FI19480P1"/>
    <property type="match status" value="1"/>
</dbReference>
<dbReference type="InterPro" id="IPR029865">
    <property type="entry name" value="KIAA0319-like"/>
</dbReference>
<accession>X1G832</accession>
<evidence type="ECO:0008006" key="2">
    <source>
        <dbReference type="Google" id="ProtNLM"/>
    </source>
</evidence>
<feature type="non-terminal residue" evidence="1">
    <location>
        <position position="284"/>
    </location>
</feature>
<gene>
    <name evidence="1" type="ORF">S03H2_34226</name>
</gene>
<dbReference type="PANTHER" id="PTHR46182">
    <property type="entry name" value="FI19480P1"/>
    <property type="match status" value="1"/>
</dbReference>
<dbReference type="GO" id="GO:0016020">
    <property type="term" value="C:membrane"/>
    <property type="evidence" value="ECO:0007669"/>
    <property type="project" value="TreeGrafter"/>
</dbReference>
<dbReference type="InterPro" id="IPR013783">
    <property type="entry name" value="Ig-like_fold"/>
</dbReference>
<feature type="non-terminal residue" evidence="1">
    <location>
        <position position="1"/>
    </location>
</feature>
<dbReference type="InterPro" id="IPR013320">
    <property type="entry name" value="ConA-like_dom_sf"/>
</dbReference>
<dbReference type="SUPFAM" id="SSF49899">
    <property type="entry name" value="Concanavalin A-like lectins/glucanases"/>
    <property type="match status" value="1"/>
</dbReference>
<dbReference type="GO" id="GO:0031410">
    <property type="term" value="C:cytoplasmic vesicle"/>
    <property type="evidence" value="ECO:0007669"/>
    <property type="project" value="TreeGrafter"/>
</dbReference>
<reference evidence="1" key="1">
    <citation type="journal article" date="2014" name="Front. Microbiol.">
        <title>High frequency of phylogenetically diverse reductive dehalogenase-homologous genes in deep subseafloor sedimentary metagenomes.</title>
        <authorList>
            <person name="Kawai M."/>
            <person name="Futagami T."/>
            <person name="Toyoda A."/>
            <person name="Takaki Y."/>
            <person name="Nishi S."/>
            <person name="Hori S."/>
            <person name="Arai W."/>
            <person name="Tsubouchi T."/>
            <person name="Morono Y."/>
            <person name="Uchiyama I."/>
            <person name="Ito T."/>
            <person name="Fujiyama A."/>
            <person name="Inagaki F."/>
            <person name="Takami H."/>
        </authorList>
    </citation>
    <scope>NUCLEOTIDE SEQUENCE</scope>
    <source>
        <strain evidence="1">Expedition CK06-06</strain>
    </source>
</reference>
<evidence type="ECO:0000313" key="1">
    <source>
        <dbReference type="EMBL" id="GAH54051.1"/>
    </source>
</evidence>
<name>X1G832_9ZZZZ</name>
<dbReference type="Pfam" id="PF22352">
    <property type="entry name" value="K319L-like_PKD"/>
    <property type="match status" value="2"/>
</dbReference>
<comment type="caution">
    <text evidence="1">The sequence shown here is derived from an EMBL/GenBank/DDBJ whole genome shotgun (WGS) entry which is preliminary data.</text>
</comment>
<protein>
    <recommendedName>
        <fullName evidence="2">PKD domain-containing protein</fullName>
    </recommendedName>
</protein>
<proteinExistence type="predicted"/>